<accession>A0AAV7XNY1</accession>
<sequence>MPKLFPVLLACLLLACAVSLAEAFPFAMPSWNSFMKKATCAIAGPFTVLIPAGGAGCAIKS</sequence>
<feature type="chain" id="PRO_5043563645" evidence="1">
    <location>
        <begin position="24"/>
        <end position="61"/>
    </location>
</feature>
<name>A0AAV7XNY1_9NEOP</name>
<proteinExistence type="predicted"/>
<organism evidence="2 3">
    <name type="scientific">Megalurothrips usitatus</name>
    <name type="common">bean blossom thrips</name>
    <dbReference type="NCBI Taxonomy" id="439358"/>
    <lineage>
        <taxon>Eukaryota</taxon>
        <taxon>Metazoa</taxon>
        <taxon>Ecdysozoa</taxon>
        <taxon>Arthropoda</taxon>
        <taxon>Hexapoda</taxon>
        <taxon>Insecta</taxon>
        <taxon>Pterygota</taxon>
        <taxon>Neoptera</taxon>
        <taxon>Paraneoptera</taxon>
        <taxon>Thysanoptera</taxon>
        <taxon>Terebrantia</taxon>
        <taxon>Thripoidea</taxon>
        <taxon>Thripidae</taxon>
        <taxon>Megalurothrips</taxon>
    </lineage>
</organism>
<dbReference type="AlphaFoldDB" id="A0AAV7XNY1"/>
<gene>
    <name evidence="2" type="ORF">ONE63_010170</name>
</gene>
<evidence type="ECO:0000256" key="1">
    <source>
        <dbReference type="SAM" id="SignalP"/>
    </source>
</evidence>
<dbReference type="PROSITE" id="PS51257">
    <property type="entry name" value="PROKAR_LIPOPROTEIN"/>
    <property type="match status" value="1"/>
</dbReference>
<protein>
    <submittedName>
        <fullName evidence="2">Uncharacterized protein</fullName>
    </submittedName>
</protein>
<evidence type="ECO:0000313" key="3">
    <source>
        <dbReference type="Proteomes" id="UP001075354"/>
    </source>
</evidence>
<comment type="caution">
    <text evidence="2">The sequence shown here is derived from an EMBL/GenBank/DDBJ whole genome shotgun (WGS) entry which is preliminary data.</text>
</comment>
<keyword evidence="1" id="KW-0732">Signal</keyword>
<keyword evidence="3" id="KW-1185">Reference proteome</keyword>
<dbReference type="EMBL" id="JAPTSV010000008">
    <property type="protein sequence ID" value="KAJ1525353.1"/>
    <property type="molecule type" value="Genomic_DNA"/>
</dbReference>
<feature type="signal peptide" evidence="1">
    <location>
        <begin position="1"/>
        <end position="23"/>
    </location>
</feature>
<reference evidence="2" key="1">
    <citation type="submission" date="2022-12" db="EMBL/GenBank/DDBJ databases">
        <title>Chromosome-level genome assembly of the bean flower thrips Megalurothrips usitatus.</title>
        <authorList>
            <person name="Ma L."/>
            <person name="Liu Q."/>
            <person name="Li H."/>
            <person name="Cai W."/>
        </authorList>
    </citation>
    <scope>NUCLEOTIDE SEQUENCE</scope>
    <source>
        <strain evidence="2">Cailab_2022a</strain>
    </source>
</reference>
<dbReference type="Proteomes" id="UP001075354">
    <property type="component" value="Chromosome 8"/>
</dbReference>
<evidence type="ECO:0000313" key="2">
    <source>
        <dbReference type="EMBL" id="KAJ1525353.1"/>
    </source>
</evidence>